<protein>
    <submittedName>
        <fullName evidence="1">Uncharacterized protein</fullName>
    </submittedName>
</protein>
<dbReference type="VEuPathDB" id="FungiDB:PV10_05808"/>
<evidence type="ECO:0000313" key="1">
    <source>
        <dbReference type="EMBL" id="RVX66181.1"/>
    </source>
</evidence>
<comment type="caution">
    <text evidence="1">The sequence shown here is derived from an EMBL/GenBank/DDBJ whole genome shotgun (WGS) entry which is preliminary data.</text>
</comment>
<sequence>MARQGSDVVDVDRTARRNTKALPTAFKSTAFKSPDFWSDFGPDEPESIESFYLPTAFKSPDFWSDFGPDEPESIESFYQPAAFKPPAFWSPDFWSDFGPDEPESIESFYQPTAFKLPAFWSPDFWSDFGPEEPESIQSFYQPTAFKSPDFWSDFGPDEPESIESFYQPTAFKPPAFWSPDFWSPDFWSPDFWSPAFWSPDFWSDSDPEEPGTNCPRSGVTIGTQTHGFNLGNSPSGHINAPGTRLSNPFTPSTPSNMQSMADPASEYPEEAVVNPIDAQYALNKGLIHYLSLACMLWYVTFARDFSKMVLEAVEEKNIHIQESHGTAHYAGVAFTERAGCIWAEVYRKVMARESQDRVAEGLMSPKMLN</sequence>
<dbReference type="OrthoDB" id="1711136at2759"/>
<name>A0A438MRC7_EXOME</name>
<proteinExistence type="predicted"/>
<dbReference type="EMBL" id="NAJM01000067">
    <property type="protein sequence ID" value="RVX66181.1"/>
    <property type="molecule type" value="Genomic_DNA"/>
</dbReference>
<dbReference type="Proteomes" id="UP000288859">
    <property type="component" value="Unassembled WGS sequence"/>
</dbReference>
<evidence type="ECO:0000313" key="2">
    <source>
        <dbReference type="Proteomes" id="UP000288859"/>
    </source>
</evidence>
<accession>A0A438MRC7</accession>
<organism evidence="1 2">
    <name type="scientific">Exophiala mesophila</name>
    <name type="common">Black yeast-like fungus</name>
    <dbReference type="NCBI Taxonomy" id="212818"/>
    <lineage>
        <taxon>Eukaryota</taxon>
        <taxon>Fungi</taxon>
        <taxon>Dikarya</taxon>
        <taxon>Ascomycota</taxon>
        <taxon>Pezizomycotina</taxon>
        <taxon>Eurotiomycetes</taxon>
        <taxon>Chaetothyriomycetidae</taxon>
        <taxon>Chaetothyriales</taxon>
        <taxon>Herpotrichiellaceae</taxon>
        <taxon>Exophiala</taxon>
    </lineage>
</organism>
<reference evidence="1 2" key="1">
    <citation type="submission" date="2017-03" db="EMBL/GenBank/DDBJ databases">
        <title>Genomes of endolithic fungi from Antarctica.</title>
        <authorList>
            <person name="Coleine C."/>
            <person name="Masonjones S."/>
            <person name="Stajich J.E."/>
        </authorList>
    </citation>
    <scope>NUCLEOTIDE SEQUENCE [LARGE SCALE GENOMIC DNA]</scope>
    <source>
        <strain evidence="1 2">CCFEE 6314</strain>
    </source>
</reference>
<dbReference type="AlphaFoldDB" id="A0A438MRC7"/>
<gene>
    <name evidence="1" type="ORF">B0A52_10073</name>
</gene>